<dbReference type="InterPro" id="IPR023299">
    <property type="entry name" value="ATPase_P-typ_cyto_dom_N"/>
</dbReference>
<evidence type="ECO:0000256" key="5">
    <source>
        <dbReference type="ARBA" id="ARBA00022692"/>
    </source>
</evidence>
<sequence length="1041" mass="112734">MSSFQNGSSPRSRNAAESDIEAGTSARRSDDLDGGDFSDPFDIARTKNASVERLRRWRQAALVLNASRRFRYTLDLKKEEEKKQILRKIRAHAQAIRAAYLFKAAGGGPGSEPIKPPPVPTAGEFPIGQEQLASISREHDTAALQQYGGVVGLSNLLKTNPEKGIHGDDADLLKRRNAFGSNNYPRKKGRGFLMFMWDACKDLTLVILMVAAAASLALGIKSEGIKEGWYDGGSIAFAVILVIVVTAISDYKQSLQFRDLNEEKRNIHLEVVRGGRRVEISIYDIVVGDVIPLNIGNQVPADGVLITGHSLAIDESSMTGESKIVHKDSKDPFLMSGCKVADGSGSMLVTGVGVNTEWGLLMASISEDTGEETPLQVRLNGVATFIGIVGLTVAVIVLIVLLARYFSGHTKNPDGSVQFTAGKTKVGDAIDGAIKIITVAVTIVVVAVPEGLPLAVTLTLAYSMRKMMADKALVRRLSACETMGSATTICSDKTGTLTMNQMTVVEAYAGGKKIDPPHKLESYPMLRSLLIEGVAQNTNGSVYAPEGAANDVEVSGSPTEKAILQWGIQIGMNFTAARSESSIIHVFPFNSEKKRGGVAIQTADSNIHIHWKGAAEIVLACCTGYVDVNDQLVGMDEEKMTFFKKAIEDMAADSLRCVAIAYRSYEKEKVPTNEELLSQWSLPEDDLILLAIVGLKDPCRPGVKHAVELCQKAGVKVKMVTGDNVKTAKAIAVECGILNSYADATEPNIIEGKTFRGLSDAQRDEIADRISVMGRSSPNDKLLLVQALRRKGHVVAVTGDGTNDAPALHEADIGLAMGIQGTEVAKESSDIIILDDNFASVVKVVRWGRSVYANIQKFIQFQLTVNVAALVINVVAAVSSGDVPLNAVQLLWVNLIMDTLGALALATEPPTDHLMDRTPVGRREPLITNIMWRNLLIQAMYQVSVLLVLNFRGISILGLSHDRKDHAIKVKNTLIFNAFVLCQIFNEFNARKPDEFNIFKGVTRNYLFMGIIGLTVVLQVSLVDCPLVVLSLVCEICLRTP</sequence>
<dbReference type="SUPFAM" id="SSF56784">
    <property type="entry name" value="HAD-like"/>
    <property type="match status" value="1"/>
</dbReference>
<evidence type="ECO:0000256" key="16">
    <source>
        <dbReference type="ARBA" id="ARBA00048694"/>
    </source>
</evidence>
<reference evidence="20 21" key="1">
    <citation type="submission" date="2018-09" db="EMBL/GenBank/DDBJ databases">
        <title>A high-quality reference genome of wild soybean provides a powerful tool to mine soybean genomes.</title>
        <authorList>
            <person name="Xie M."/>
            <person name="Chung C.Y.L."/>
            <person name="Li M.-W."/>
            <person name="Wong F.-L."/>
            <person name="Chan T.-F."/>
            <person name="Lam H.-M."/>
        </authorList>
    </citation>
    <scope>NUCLEOTIDE SEQUENCE [LARGE SCALE GENOMIC DNA]</scope>
    <source>
        <strain evidence="21">cv. W05</strain>
        <tissue evidence="20">Hypocotyl of etiolated seedlings</tissue>
    </source>
</reference>
<comment type="function">
    <text evidence="17">Catalyzes the hydrolysis of ATP coupled with the transport of calcium.</text>
</comment>
<evidence type="ECO:0000256" key="7">
    <source>
        <dbReference type="ARBA" id="ARBA00022741"/>
    </source>
</evidence>
<dbReference type="InterPro" id="IPR059000">
    <property type="entry name" value="ATPase_P-type_domA"/>
</dbReference>
<dbReference type="SFLD" id="SFLDF00027">
    <property type="entry name" value="p-type_atpase"/>
    <property type="match status" value="1"/>
</dbReference>
<dbReference type="GO" id="GO:0046872">
    <property type="term" value="F:metal ion binding"/>
    <property type="evidence" value="ECO:0007669"/>
    <property type="project" value="UniProtKB-KW"/>
</dbReference>
<evidence type="ECO:0000313" key="21">
    <source>
        <dbReference type="Proteomes" id="UP000289340"/>
    </source>
</evidence>
<dbReference type="FunFam" id="2.70.150.10:FF:000006">
    <property type="entry name" value="Calcium-transporting ATPase"/>
    <property type="match status" value="1"/>
</dbReference>
<keyword evidence="14 17" id="KW-0406">Ion transport</keyword>
<evidence type="ECO:0000259" key="19">
    <source>
        <dbReference type="SMART" id="SM00831"/>
    </source>
</evidence>
<dbReference type="Gene3D" id="1.20.5.170">
    <property type="match status" value="1"/>
</dbReference>
<dbReference type="InterPro" id="IPR044492">
    <property type="entry name" value="P_typ_ATPase_HD_dom"/>
</dbReference>
<dbReference type="GO" id="GO:0005886">
    <property type="term" value="C:plasma membrane"/>
    <property type="evidence" value="ECO:0007669"/>
    <property type="project" value="UniProtKB-ARBA"/>
</dbReference>
<dbReference type="PRINTS" id="PR00121">
    <property type="entry name" value="NAKATPASE"/>
</dbReference>
<dbReference type="FunFam" id="3.40.50.1000:FF:000011">
    <property type="entry name" value="Calcium-transporting ATPase"/>
    <property type="match status" value="1"/>
</dbReference>
<dbReference type="PRINTS" id="PR00119">
    <property type="entry name" value="CATATPASE"/>
</dbReference>
<dbReference type="Pfam" id="PF00122">
    <property type="entry name" value="E1-E2_ATPase"/>
    <property type="match status" value="1"/>
</dbReference>
<feature type="transmembrane region" description="Helical" evidence="17">
    <location>
        <begin position="939"/>
        <end position="960"/>
    </location>
</feature>
<dbReference type="InterPro" id="IPR018303">
    <property type="entry name" value="ATPase_P-typ_P_site"/>
</dbReference>
<evidence type="ECO:0000256" key="14">
    <source>
        <dbReference type="ARBA" id="ARBA00023065"/>
    </source>
</evidence>
<name>A0A445IXH5_GLYSO</name>
<keyword evidence="13 17" id="KW-1133">Transmembrane helix</keyword>
<dbReference type="PANTHER" id="PTHR24093">
    <property type="entry name" value="CATION TRANSPORTING ATPASE"/>
    <property type="match status" value="1"/>
</dbReference>
<keyword evidence="8 17" id="KW-0106">Calcium</keyword>
<dbReference type="InterPro" id="IPR036412">
    <property type="entry name" value="HAD-like_sf"/>
</dbReference>
<keyword evidence="4 17" id="KW-0109">Calcium transport</keyword>
<proteinExistence type="inferred from homology"/>
<dbReference type="PROSITE" id="PS00154">
    <property type="entry name" value="ATPASE_E1_E2"/>
    <property type="match status" value="1"/>
</dbReference>
<dbReference type="SUPFAM" id="SSF81653">
    <property type="entry name" value="Calcium ATPase, transduction domain A"/>
    <property type="match status" value="1"/>
</dbReference>
<feature type="transmembrane region" description="Helical" evidence="17">
    <location>
        <begin position="203"/>
        <end position="220"/>
    </location>
</feature>
<dbReference type="FunFam" id="1.20.1110.10:FF:000039">
    <property type="entry name" value="Calcium-transporting ATPase"/>
    <property type="match status" value="1"/>
</dbReference>
<dbReference type="NCBIfam" id="TIGR01494">
    <property type="entry name" value="ATPase_P-type"/>
    <property type="match status" value="2"/>
</dbReference>
<feature type="compositionally biased region" description="Polar residues" evidence="18">
    <location>
        <begin position="1"/>
        <end position="12"/>
    </location>
</feature>
<dbReference type="InterPro" id="IPR006408">
    <property type="entry name" value="P-type_ATPase_IIB"/>
</dbReference>
<feature type="transmembrane region" description="Helical" evidence="17">
    <location>
        <begin position="858"/>
        <end position="878"/>
    </location>
</feature>
<dbReference type="InterPro" id="IPR024750">
    <property type="entry name" value="Ca_ATPase_N_dom"/>
</dbReference>
<dbReference type="FunFam" id="1.20.1110.10:FF:000097">
    <property type="entry name" value="Calcium-transporting ATPase 9 plasma membrane-type"/>
    <property type="match status" value="1"/>
</dbReference>
<evidence type="ECO:0000256" key="18">
    <source>
        <dbReference type="SAM" id="MobiDB-lite"/>
    </source>
</evidence>
<evidence type="ECO:0000256" key="13">
    <source>
        <dbReference type="ARBA" id="ARBA00022989"/>
    </source>
</evidence>
<evidence type="ECO:0000256" key="4">
    <source>
        <dbReference type="ARBA" id="ARBA00022568"/>
    </source>
</evidence>
<feature type="region of interest" description="Disordered" evidence="18">
    <location>
        <begin position="1"/>
        <end position="42"/>
    </location>
</feature>
<evidence type="ECO:0000256" key="17">
    <source>
        <dbReference type="RuleBase" id="RU361146"/>
    </source>
</evidence>
<comment type="caution">
    <text evidence="20">The sequence shown here is derived from an EMBL/GenBank/DDBJ whole genome shotgun (WGS) entry which is preliminary data.</text>
</comment>
<dbReference type="SFLD" id="SFLDG00002">
    <property type="entry name" value="C1.7:_P-type_atpase_like"/>
    <property type="match status" value="1"/>
</dbReference>
<dbReference type="Gene3D" id="3.40.1110.10">
    <property type="entry name" value="Calcium-transporting ATPase, cytoplasmic domain N"/>
    <property type="match status" value="1"/>
</dbReference>
<dbReference type="EC" id="7.2.2.10" evidence="17"/>
<dbReference type="Proteomes" id="UP000289340">
    <property type="component" value="Chromosome 9"/>
</dbReference>
<feature type="transmembrane region" description="Helical" evidence="17">
    <location>
        <begin position="232"/>
        <end position="251"/>
    </location>
</feature>
<dbReference type="FunFam" id="1.20.1110.10:FF:000036">
    <property type="entry name" value="Calcium-transporting ATPase"/>
    <property type="match status" value="1"/>
</dbReference>
<keyword evidence="5 17" id="KW-0812">Transmembrane</keyword>
<dbReference type="Gene3D" id="1.20.1110.10">
    <property type="entry name" value="Calcium-transporting ATPase, transmembrane domain"/>
    <property type="match status" value="1"/>
</dbReference>
<dbReference type="CDD" id="cd02081">
    <property type="entry name" value="P-type_ATPase_Ca_PMCA-like"/>
    <property type="match status" value="1"/>
</dbReference>
<dbReference type="InterPro" id="IPR008250">
    <property type="entry name" value="ATPase_P-typ_transduc_dom_A_sf"/>
</dbReference>
<comment type="caution">
    <text evidence="17">Lacks conserved residue(s) required for the propagation of feature annotation.</text>
</comment>
<comment type="similarity">
    <text evidence="2 17">Belongs to the cation transport ATPase (P-type) (TC 3.A.3) family. Type IIB subfamily.</text>
</comment>
<evidence type="ECO:0000256" key="9">
    <source>
        <dbReference type="ARBA" id="ARBA00022840"/>
    </source>
</evidence>
<evidence type="ECO:0000256" key="12">
    <source>
        <dbReference type="ARBA" id="ARBA00022967"/>
    </source>
</evidence>
<feature type="transmembrane region" description="Helical" evidence="17">
    <location>
        <begin position="1006"/>
        <end position="1033"/>
    </location>
</feature>
<evidence type="ECO:0000256" key="1">
    <source>
        <dbReference type="ARBA" id="ARBA00004127"/>
    </source>
</evidence>
<comment type="catalytic activity">
    <reaction evidence="16 17">
        <text>Ca(2+)(in) + ATP + H2O = Ca(2+)(out) + ADP + phosphate + H(+)</text>
        <dbReference type="Rhea" id="RHEA:18105"/>
        <dbReference type="ChEBI" id="CHEBI:15377"/>
        <dbReference type="ChEBI" id="CHEBI:15378"/>
        <dbReference type="ChEBI" id="CHEBI:29108"/>
        <dbReference type="ChEBI" id="CHEBI:30616"/>
        <dbReference type="ChEBI" id="CHEBI:43474"/>
        <dbReference type="ChEBI" id="CHEBI:456216"/>
        <dbReference type="EC" id="7.2.2.10"/>
    </reaction>
</comment>
<gene>
    <name evidence="20" type="ORF">D0Y65_023327</name>
</gene>
<organism evidence="20 21">
    <name type="scientific">Glycine soja</name>
    <name type="common">Wild soybean</name>
    <dbReference type="NCBI Taxonomy" id="3848"/>
    <lineage>
        <taxon>Eukaryota</taxon>
        <taxon>Viridiplantae</taxon>
        <taxon>Streptophyta</taxon>
        <taxon>Embryophyta</taxon>
        <taxon>Tracheophyta</taxon>
        <taxon>Spermatophyta</taxon>
        <taxon>Magnoliopsida</taxon>
        <taxon>eudicotyledons</taxon>
        <taxon>Gunneridae</taxon>
        <taxon>Pentapetalae</taxon>
        <taxon>rosids</taxon>
        <taxon>fabids</taxon>
        <taxon>Fabales</taxon>
        <taxon>Fabaceae</taxon>
        <taxon>Papilionoideae</taxon>
        <taxon>50 kb inversion clade</taxon>
        <taxon>NPAAA clade</taxon>
        <taxon>indigoferoid/millettioid clade</taxon>
        <taxon>Phaseoleae</taxon>
        <taxon>Glycine</taxon>
        <taxon>Glycine subgen. Soja</taxon>
    </lineage>
</organism>
<dbReference type="SFLD" id="SFLDS00003">
    <property type="entry name" value="Haloacid_Dehalogenase"/>
    <property type="match status" value="1"/>
</dbReference>
<dbReference type="FunFam" id="3.40.1110.10:FF:000013">
    <property type="entry name" value="Calcium-transporting ATPase"/>
    <property type="match status" value="1"/>
</dbReference>
<evidence type="ECO:0000256" key="10">
    <source>
        <dbReference type="ARBA" id="ARBA00022842"/>
    </source>
</evidence>
<dbReference type="GO" id="GO:0016887">
    <property type="term" value="F:ATP hydrolysis activity"/>
    <property type="evidence" value="ECO:0007669"/>
    <property type="project" value="InterPro"/>
</dbReference>
<dbReference type="SMART" id="SM00831">
    <property type="entry name" value="Cation_ATPase_N"/>
    <property type="match status" value="1"/>
</dbReference>
<dbReference type="Gene3D" id="2.70.150.10">
    <property type="entry name" value="Calcium-transporting ATPase, cytoplasmic transduction domain A"/>
    <property type="match status" value="1"/>
</dbReference>
<dbReference type="PANTHER" id="PTHR24093:SF369">
    <property type="entry name" value="CALCIUM-TRANSPORTING ATPASE"/>
    <property type="match status" value="1"/>
</dbReference>
<comment type="subcellular location">
    <subcellularLocation>
        <location evidence="1">Endomembrane system</location>
        <topology evidence="1">Multi-pass membrane protein</topology>
    </subcellularLocation>
    <subcellularLocation>
        <location evidence="17">Membrane</location>
        <topology evidence="17">Multi-pass membrane protein</topology>
    </subcellularLocation>
</comment>
<dbReference type="Pfam" id="PF00689">
    <property type="entry name" value="Cation_ATPase_C"/>
    <property type="match status" value="1"/>
</dbReference>
<dbReference type="GO" id="GO:0005388">
    <property type="term" value="F:P-type calcium transporter activity"/>
    <property type="evidence" value="ECO:0007669"/>
    <property type="project" value="UniProtKB-EC"/>
</dbReference>
<dbReference type="Pfam" id="PF13246">
    <property type="entry name" value="Cation_ATPase"/>
    <property type="match status" value="1"/>
</dbReference>
<keyword evidence="6" id="KW-0479">Metal-binding</keyword>
<feature type="transmembrane region" description="Helical" evidence="17">
    <location>
        <begin position="382"/>
        <end position="406"/>
    </location>
</feature>
<keyword evidence="11" id="KW-0112">Calmodulin-binding</keyword>
<dbReference type="FunFam" id="1.20.5.170:FF:000029">
    <property type="entry name" value="Calcium-transporting ATPase"/>
    <property type="match status" value="1"/>
</dbReference>
<feature type="transmembrane region" description="Helical" evidence="17">
    <location>
        <begin position="436"/>
        <end position="462"/>
    </location>
</feature>
<keyword evidence="7 17" id="KW-0547">Nucleotide-binding</keyword>
<dbReference type="GO" id="GO:0012505">
    <property type="term" value="C:endomembrane system"/>
    <property type="evidence" value="ECO:0007669"/>
    <property type="project" value="UniProtKB-SubCell"/>
</dbReference>
<dbReference type="InterPro" id="IPR004014">
    <property type="entry name" value="ATPase_P-typ_cation-transptr_N"/>
</dbReference>
<keyword evidence="21" id="KW-1185">Reference proteome</keyword>
<dbReference type="SUPFAM" id="SSF81665">
    <property type="entry name" value="Calcium ATPase, transmembrane domain M"/>
    <property type="match status" value="1"/>
</dbReference>
<evidence type="ECO:0000256" key="6">
    <source>
        <dbReference type="ARBA" id="ARBA00022723"/>
    </source>
</evidence>
<dbReference type="SUPFAM" id="SSF81660">
    <property type="entry name" value="Metal cation-transporting ATPase, ATP-binding domain N"/>
    <property type="match status" value="1"/>
</dbReference>
<evidence type="ECO:0000256" key="11">
    <source>
        <dbReference type="ARBA" id="ARBA00022860"/>
    </source>
</evidence>
<dbReference type="Pfam" id="PF12515">
    <property type="entry name" value="CaATP_NAI"/>
    <property type="match status" value="1"/>
</dbReference>
<accession>A0A445IXH5</accession>
<dbReference type="Gene3D" id="3.40.50.1000">
    <property type="entry name" value="HAD superfamily/HAD-like"/>
    <property type="match status" value="1"/>
</dbReference>
<dbReference type="InterPro" id="IPR023214">
    <property type="entry name" value="HAD_sf"/>
</dbReference>
<dbReference type="AlphaFoldDB" id="A0A445IXH5"/>
<feature type="domain" description="Cation-transporting P-type ATPase N-terminal" evidence="19">
    <location>
        <begin position="146"/>
        <end position="220"/>
    </location>
</feature>
<protein>
    <recommendedName>
        <fullName evidence="17">Calcium-transporting ATPase</fullName>
        <ecNumber evidence="17">7.2.2.10</ecNumber>
    </recommendedName>
</protein>
<keyword evidence="9 17" id="KW-0067">ATP-binding</keyword>
<dbReference type="InterPro" id="IPR023298">
    <property type="entry name" value="ATPase_P-typ_TM_dom_sf"/>
</dbReference>
<keyword evidence="10" id="KW-0460">Magnesium</keyword>
<dbReference type="InterPro" id="IPR001757">
    <property type="entry name" value="P_typ_ATPase"/>
</dbReference>
<dbReference type="GO" id="GO:0005516">
    <property type="term" value="F:calmodulin binding"/>
    <property type="evidence" value="ECO:0007669"/>
    <property type="project" value="UniProtKB-KW"/>
</dbReference>
<evidence type="ECO:0000256" key="2">
    <source>
        <dbReference type="ARBA" id="ARBA00006124"/>
    </source>
</evidence>
<keyword evidence="15 17" id="KW-0472">Membrane</keyword>
<keyword evidence="12" id="KW-1278">Translocase</keyword>
<evidence type="ECO:0000313" key="20">
    <source>
        <dbReference type="EMBL" id="RZB90854.1"/>
    </source>
</evidence>
<dbReference type="NCBIfam" id="TIGR01517">
    <property type="entry name" value="ATPase-IIB_Ca"/>
    <property type="match status" value="1"/>
</dbReference>
<evidence type="ECO:0000256" key="8">
    <source>
        <dbReference type="ARBA" id="ARBA00022837"/>
    </source>
</evidence>
<keyword evidence="3 17" id="KW-0813">Transport</keyword>
<evidence type="ECO:0000256" key="15">
    <source>
        <dbReference type="ARBA" id="ARBA00023136"/>
    </source>
</evidence>
<dbReference type="Pfam" id="PF00690">
    <property type="entry name" value="Cation_ATPase_N"/>
    <property type="match status" value="1"/>
</dbReference>
<dbReference type="InterPro" id="IPR006068">
    <property type="entry name" value="ATPase_P-typ_cation-transptr_C"/>
</dbReference>
<evidence type="ECO:0000256" key="3">
    <source>
        <dbReference type="ARBA" id="ARBA00022448"/>
    </source>
</evidence>
<dbReference type="EMBL" id="QZWG01000009">
    <property type="protein sequence ID" value="RZB90854.1"/>
    <property type="molecule type" value="Genomic_DNA"/>
</dbReference>
<dbReference type="GO" id="GO:0005524">
    <property type="term" value="F:ATP binding"/>
    <property type="evidence" value="ECO:0007669"/>
    <property type="project" value="UniProtKB-KW"/>
</dbReference>